<gene>
    <name evidence="2" type="ORF">LX97_00563</name>
</gene>
<reference evidence="2 3" key="1">
    <citation type="submission" date="2018-06" db="EMBL/GenBank/DDBJ databases">
        <title>Genomic Encyclopedia of Archaeal and Bacterial Type Strains, Phase II (KMG-II): from individual species to whole genera.</title>
        <authorList>
            <person name="Goeker M."/>
        </authorList>
    </citation>
    <scope>NUCLEOTIDE SEQUENCE [LARGE SCALE GENOMIC DNA]</scope>
    <source>
        <strain evidence="2 3">DSM 17205</strain>
    </source>
</reference>
<evidence type="ECO:0000313" key="2">
    <source>
        <dbReference type="EMBL" id="PZX43562.1"/>
    </source>
</evidence>
<dbReference type="Proteomes" id="UP000248584">
    <property type="component" value="Unassembled WGS sequence"/>
</dbReference>
<feature type="region of interest" description="Disordered" evidence="1">
    <location>
        <begin position="26"/>
        <end position="48"/>
    </location>
</feature>
<organism evidence="2 3">
    <name type="scientific">Nonlabens dokdonensis</name>
    <dbReference type="NCBI Taxonomy" id="328515"/>
    <lineage>
        <taxon>Bacteria</taxon>
        <taxon>Pseudomonadati</taxon>
        <taxon>Bacteroidota</taxon>
        <taxon>Flavobacteriia</taxon>
        <taxon>Flavobacteriales</taxon>
        <taxon>Flavobacteriaceae</taxon>
        <taxon>Nonlabens</taxon>
    </lineage>
</organism>
<comment type="caution">
    <text evidence="2">The sequence shown here is derived from an EMBL/GenBank/DDBJ whole genome shotgun (WGS) entry which is preliminary data.</text>
</comment>
<accession>A0ABX5Q0U9</accession>
<protein>
    <submittedName>
        <fullName evidence="2">Uncharacterized protein</fullName>
    </submittedName>
</protein>
<feature type="compositionally biased region" description="Basic residues" evidence="1">
    <location>
        <begin position="34"/>
        <end position="48"/>
    </location>
</feature>
<dbReference type="EMBL" id="QKZR01000001">
    <property type="protein sequence ID" value="PZX43562.1"/>
    <property type="molecule type" value="Genomic_DNA"/>
</dbReference>
<sequence length="48" mass="5528">MIFNALFTALTVGRMSEAKVTFEPGKPSPFSYRNRSRLRHGNLKPKLY</sequence>
<proteinExistence type="predicted"/>
<keyword evidence="3" id="KW-1185">Reference proteome</keyword>
<evidence type="ECO:0000313" key="3">
    <source>
        <dbReference type="Proteomes" id="UP000248584"/>
    </source>
</evidence>
<name>A0ABX5Q0U9_9FLAO</name>
<evidence type="ECO:0000256" key="1">
    <source>
        <dbReference type="SAM" id="MobiDB-lite"/>
    </source>
</evidence>